<protein>
    <submittedName>
        <fullName evidence="2">Uncharacterized protein</fullName>
    </submittedName>
</protein>
<feature type="compositionally biased region" description="Basic residues" evidence="1">
    <location>
        <begin position="1"/>
        <end position="14"/>
    </location>
</feature>
<comment type="caution">
    <text evidence="2">The sequence shown here is derived from an EMBL/GenBank/DDBJ whole genome shotgun (WGS) entry which is preliminary data.</text>
</comment>
<evidence type="ECO:0000313" key="3">
    <source>
        <dbReference type="Proteomes" id="UP000287033"/>
    </source>
</evidence>
<gene>
    <name evidence="2" type="ORF">chiPu_0026881</name>
</gene>
<dbReference type="EMBL" id="BEZZ01089686">
    <property type="protein sequence ID" value="GCC42669.1"/>
    <property type="molecule type" value="Genomic_DNA"/>
</dbReference>
<proteinExistence type="predicted"/>
<name>A0A401TJ47_CHIPU</name>
<dbReference type="AlphaFoldDB" id="A0A401TJ47"/>
<sequence length="83" mass="9487">MTSRGGRRSGRSRRIQGGPVSGEAGGKRRWCRPWGRGGEVSLPHRGKAAGSVSVLRLLRKERGDRPNWPAYRRRHFYWEATEE</sequence>
<reference evidence="2 3" key="1">
    <citation type="journal article" date="2018" name="Nat. Ecol. Evol.">
        <title>Shark genomes provide insights into elasmobranch evolution and the origin of vertebrates.</title>
        <authorList>
            <person name="Hara Y"/>
            <person name="Yamaguchi K"/>
            <person name="Onimaru K"/>
            <person name="Kadota M"/>
            <person name="Koyanagi M"/>
            <person name="Keeley SD"/>
            <person name="Tatsumi K"/>
            <person name="Tanaka K"/>
            <person name="Motone F"/>
            <person name="Kageyama Y"/>
            <person name="Nozu R"/>
            <person name="Adachi N"/>
            <person name="Nishimura O"/>
            <person name="Nakagawa R"/>
            <person name="Tanegashima C"/>
            <person name="Kiyatake I"/>
            <person name="Matsumoto R"/>
            <person name="Murakumo K"/>
            <person name="Nishida K"/>
            <person name="Terakita A"/>
            <person name="Kuratani S"/>
            <person name="Sato K"/>
            <person name="Hyodo S Kuraku.S."/>
        </authorList>
    </citation>
    <scope>NUCLEOTIDE SEQUENCE [LARGE SCALE GENOMIC DNA]</scope>
</reference>
<accession>A0A401TJ47</accession>
<keyword evidence="3" id="KW-1185">Reference proteome</keyword>
<feature type="region of interest" description="Disordered" evidence="1">
    <location>
        <begin position="1"/>
        <end position="32"/>
    </location>
</feature>
<organism evidence="2 3">
    <name type="scientific">Chiloscyllium punctatum</name>
    <name type="common">Brownbanded bambooshark</name>
    <name type="synonym">Hemiscyllium punctatum</name>
    <dbReference type="NCBI Taxonomy" id="137246"/>
    <lineage>
        <taxon>Eukaryota</taxon>
        <taxon>Metazoa</taxon>
        <taxon>Chordata</taxon>
        <taxon>Craniata</taxon>
        <taxon>Vertebrata</taxon>
        <taxon>Chondrichthyes</taxon>
        <taxon>Elasmobranchii</taxon>
        <taxon>Galeomorphii</taxon>
        <taxon>Galeoidea</taxon>
        <taxon>Orectolobiformes</taxon>
        <taxon>Hemiscylliidae</taxon>
        <taxon>Chiloscyllium</taxon>
    </lineage>
</organism>
<evidence type="ECO:0000256" key="1">
    <source>
        <dbReference type="SAM" id="MobiDB-lite"/>
    </source>
</evidence>
<dbReference type="Proteomes" id="UP000287033">
    <property type="component" value="Unassembled WGS sequence"/>
</dbReference>
<evidence type="ECO:0000313" key="2">
    <source>
        <dbReference type="EMBL" id="GCC42669.1"/>
    </source>
</evidence>